<dbReference type="AlphaFoldDB" id="A0AAD4ZLX4"/>
<accession>A0AAD4ZLX4</accession>
<evidence type="ECO:0008006" key="4">
    <source>
        <dbReference type="Google" id="ProtNLM"/>
    </source>
</evidence>
<keyword evidence="3" id="KW-1185">Reference proteome</keyword>
<evidence type="ECO:0000313" key="3">
    <source>
        <dbReference type="Proteomes" id="UP001054821"/>
    </source>
</evidence>
<protein>
    <recommendedName>
        <fullName evidence="4">Retrotransposon gag protein</fullName>
    </recommendedName>
</protein>
<evidence type="ECO:0000313" key="2">
    <source>
        <dbReference type="EMBL" id="KAI5350475.1"/>
    </source>
</evidence>
<reference evidence="2 3" key="1">
    <citation type="journal article" date="2022" name="G3 (Bethesda)">
        <title>Whole-genome sequence and methylome profiling of the almond [Prunus dulcis (Mill.) D.A. Webb] cultivar 'Nonpareil'.</title>
        <authorList>
            <person name="D'Amico-Willman K.M."/>
            <person name="Ouma W.Z."/>
            <person name="Meulia T."/>
            <person name="Sideli G.M."/>
            <person name="Gradziel T.M."/>
            <person name="Fresnedo-Ramirez J."/>
        </authorList>
    </citation>
    <scope>NUCLEOTIDE SEQUENCE [LARGE SCALE GENOMIC DNA]</scope>
    <source>
        <strain evidence="2">Clone GOH B32 T37-40</strain>
    </source>
</reference>
<feature type="region of interest" description="Disordered" evidence="1">
    <location>
        <begin position="1"/>
        <end position="21"/>
    </location>
</feature>
<organism evidence="2 3">
    <name type="scientific">Prunus dulcis</name>
    <name type="common">Almond</name>
    <name type="synonym">Amygdalus dulcis</name>
    <dbReference type="NCBI Taxonomy" id="3755"/>
    <lineage>
        <taxon>Eukaryota</taxon>
        <taxon>Viridiplantae</taxon>
        <taxon>Streptophyta</taxon>
        <taxon>Embryophyta</taxon>
        <taxon>Tracheophyta</taxon>
        <taxon>Spermatophyta</taxon>
        <taxon>Magnoliopsida</taxon>
        <taxon>eudicotyledons</taxon>
        <taxon>Gunneridae</taxon>
        <taxon>Pentapetalae</taxon>
        <taxon>rosids</taxon>
        <taxon>fabids</taxon>
        <taxon>Rosales</taxon>
        <taxon>Rosaceae</taxon>
        <taxon>Amygdaloideae</taxon>
        <taxon>Amygdaleae</taxon>
        <taxon>Prunus</taxon>
    </lineage>
</organism>
<evidence type="ECO:0000256" key="1">
    <source>
        <dbReference type="SAM" id="MobiDB-lite"/>
    </source>
</evidence>
<gene>
    <name evidence="2" type="ORF">L3X38_003366</name>
</gene>
<comment type="caution">
    <text evidence="2">The sequence shown here is derived from an EMBL/GenBank/DDBJ whole genome shotgun (WGS) entry which is preliminary data.</text>
</comment>
<name>A0AAD4ZLX4_PRUDU</name>
<proteinExistence type="predicted"/>
<dbReference type="EMBL" id="JAJFAZ020000001">
    <property type="protein sequence ID" value="KAI5350475.1"/>
    <property type="molecule type" value="Genomic_DNA"/>
</dbReference>
<sequence length="103" mass="11816">MDNLVNNGGDNPPAQSRRLRDYTAPMEYNAPSCIVLTPITHHFKIHPTTIQLLPSYHGKEEENLCHHLKTFFTICSTFNYGGVSEEQIRLRLFPFSLRNKATN</sequence>
<dbReference type="Proteomes" id="UP001054821">
    <property type="component" value="Chromosome 1"/>
</dbReference>